<dbReference type="EMBL" id="CP002271">
    <property type="protein sequence ID" value="ADO67875.1"/>
    <property type="molecule type" value="Genomic_DNA"/>
</dbReference>
<dbReference type="PANTHER" id="PTHR11086:SF18">
    <property type="entry name" value="DEOXYCYTIDYLATE DEAMINASE"/>
    <property type="match status" value="1"/>
</dbReference>
<evidence type="ECO:0000256" key="5">
    <source>
        <dbReference type="SAM" id="MobiDB-lite"/>
    </source>
</evidence>
<protein>
    <submittedName>
        <fullName evidence="8">Cytidine/deoxycytidylate deaminase family protein</fullName>
    </submittedName>
</protein>
<dbReference type="PANTHER" id="PTHR11086">
    <property type="entry name" value="DEOXYCYTIDYLATE DEAMINASE-RELATED"/>
    <property type="match status" value="1"/>
</dbReference>
<reference evidence="7 9" key="2">
    <citation type="journal article" date="2011" name="Mol. Biol. Evol.">
        <title>Comparative genomic analysis of fruiting body formation in Myxococcales.</title>
        <authorList>
            <person name="Huntley S."/>
            <person name="Hamann N."/>
            <person name="Wegener-Feldbrugge S."/>
            <person name="Treuner-Lange A."/>
            <person name="Kube M."/>
            <person name="Reinhardt R."/>
            <person name="Klages S."/>
            <person name="Muller R."/>
            <person name="Ronning C.M."/>
            <person name="Nierman W.C."/>
            <person name="Sogaard-Andersen L."/>
        </authorList>
    </citation>
    <scope>NUCLEOTIDE SEQUENCE [LARGE SCALE GENOMIC DNA]</scope>
    <source>
        <strain evidence="7 9">DW4/3-1</strain>
    </source>
</reference>
<dbReference type="eggNOG" id="COG2131">
    <property type="taxonomic scope" value="Bacteria"/>
</dbReference>
<evidence type="ECO:0000256" key="1">
    <source>
        <dbReference type="ARBA" id="ARBA00006576"/>
    </source>
</evidence>
<evidence type="ECO:0000256" key="2">
    <source>
        <dbReference type="ARBA" id="ARBA00022723"/>
    </source>
</evidence>
<dbReference type="KEGG" id="sur:STAUR_0066"/>
<accession>Q09D38</accession>
<evidence type="ECO:0000313" key="8">
    <source>
        <dbReference type="EMBL" id="EAU69662.1"/>
    </source>
</evidence>
<proteinExistence type="inferred from homology"/>
<feature type="region of interest" description="Disordered" evidence="5">
    <location>
        <begin position="356"/>
        <end position="383"/>
    </location>
</feature>
<evidence type="ECO:0000259" key="6">
    <source>
        <dbReference type="Pfam" id="PF00383"/>
    </source>
</evidence>
<dbReference type="InterPro" id="IPR015517">
    <property type="entry name" value="dCMP_deaminase-rel"/>
</dbReference>
<dbReference type="GO" id="GO:0005737">
    <property type="term" value="C:cytoplasm"/>
    <property type="evidence" value="ECO:0007669"/>
    <property type="project" value="TreeGrafter"/>
</dbReference>
<dbReference type="Proteomes" id="UP000032702">
    <property type="component" value="Unassembled WGS sequence"/>
</dbReference>
<dbReference type="OrthoDB" id="9788517at2"/>
<evidence type="ECO:0000313" key="7">
    <source>
        <dbReference type="EMBL" id="ADO67875.1"/>
    </source>
</evidence>
<dbReference type="InterPro" id="IPR002125">
    <property type="entry name" value="CMP_dCMP_dom"/>
</dbReference>
<gene>
    <name evidence="7" type="primary">bpiD</name>
    <name evidence="7" type="ordered locus">STAUR_0066</name>
    <name evidence="8" type="ORF">STIAU_2943</name>
</gene>
<organism evidence="8 10">
    <name type="scientific">Stigmatella aurantiaca (strain DW4/3-1)</name>
    <dbReference type="NCBI Taxonomy" id="378806"/>
    <lineage>
        <taxon>Bacteria</taxon>
        <taxon>Pseudomonadati</taxon>
        <taxon>Myxococcota</taxon>
        <taxon>Myxococcia</taxon>
        <taxon>Myxococcales</taxon>
        <taxon>Cystobacterineae</taxon>
        <taxon>Archangiaceae</taxon>
        <taxon>Stigmatella</taxon>
    </lineage>
</organism>
<keyword evidence="4" id="KW-0862">Zinc</keyword>
<dbReference type="AlphaFoldDB" id="Q09D38"/>
<dbReference type="PATRIC" id="fig|378806.16.peg.9086"/>
<dbReference type="Gene3D" id="3.40.50.300">
    <property type="entry name" value="P-loop containing nucleotide triphosphate hydrolases"/>
    <property type="match status" value="1"/>
</dbReference>
<dbReference type="PROSITE" id="PS00903">
    <property type="entry name" value="CYT_DCMP_DEAMINASES_1"/>
    <property type="match status" value="1"/>
</dbReference>
<comment type="similarity">
    <text evidence="1">Belongs to the cytidine and deoxycytidylate deaminase family.</text>
</comment>
<dbReference type="Proteomes" id="UP000001351">
    <property type="component" value="Chromosome"/>
</dbReference>
<evidence type="ECO:0000256" key="3">
    <source>
        <dbReference type="ARBA" id="ARBA00022801"/>
    </source>
</evidence>
<keyword evidence="3" id="KW-0378">Hydrolase</keyword>
<dbReference type="HOGENOM" id="CLU_029260_0_0_7"/>
<dbReference type="InterPro" id="IPR016193">
    <property type="entry name" value="Cytidine_deaminase-like"/>
</dbReference>
<feature type="domain" description="CMP/dCMP-type deaminase" evidence="6">
    <location>
        <begin position="475"/>
        <end position="524"/>
    </location>
</feature>
<dbReference type="NCBIfam" id="NF041025">
    <property type="entry name" value="antiphage_deaminase"/>
    <property type="match status" value="1"/>
</dbReference>
<dbReference type="GO" id="GO:0004132">
    <property type="term" value="F:dCMP deaminase activity"/>
    <property type="evidence" value="ECO:0007669"/>
    <property type="project" value="TreeGrafter"/>
</dbReference>
<sequence length="633" mass="70355">MWKVKYTHGCWVQPTLAKCRCINLHSLTPMTMSAKSVVPITAKKASERPASGAQELLKRQASNELFFAVVGHVGSGTSTVAKKLEEILRDEELSGGAFDVVLLKARSEITEWARRRGKKVESLERDNLEHAKWLQNWGDEMREEHGDHTAVATSLIGKIKETRALKQGLPVTDAPVPPDGARRAYILDALRHPAEAHLLRSLYRNAFALIGVVCDEEVRCQRLISKFRNAGRQDAQRFMKRDEKAEEKHGQKVSDTFHLADYFLDNSEEQFLSDGRTSNKDWDIPGQLSRLVKIITHSDVVRPETKEMAMHAAYGAQMGSACLSRQVGAALTDAAGNIVSTGANEVPRAGGGVYGQGFSESGGDERCAYRKPSKGKKPGCSNTQEQNEIIQQLLTDIEQHTRLQDEQREILKRAVAVLAEVEHQPFEGNEVPEKIGEARTVLESIEKQTKLSNAQQDSLRKALKKSRIGSLLEFSRAVHAEMDVLLSAARQGASTQGCRLFVTTFPCHYCARHIVGAGVDEVQFIEPYPKSRALDLHDDSITTVAKNWIPPSAPVRKDSEKESAVRKVLFRPFTGVAPRMYARAFLKDRDLKDSATGEMMMGEPEWETAWNISKGSHAELEAKLLQNAEVSRG</sequence>
<dbReference type="STRING" id="378806.STAUR_0066"/>
<evidence type="ECO:0000256" key="4">
    <source>
        <dbReference type="ARBA" id="ARBA00022833"/>
    </source>
</evidence>
<keyword evidence="2" id="KW-0479">Metal-binding</keyword>
<dbReference type="InterPro" id="IPR016192">
    <property type="entry name" value="APOBEC/CMP_deaminase_Zn-bd"/>
</dbReference>
<reference evidence="8 10" key="1">
    <citation type="submission" date="2006-04" db="EMBL/GenBank/DDBJ databases">
        <authorList>
            <person name="Nierman W.C."/>
        </authorList>
    </citation>
    <scope>NUCLEOTIDE SEQUENCE [LARGE SCALE GENOMIC DNA]</scope>
    <source>
        <strain evidence="8 10">DW4/3-1</strain>
    </source>
</reference>
<dbReference type="EMBL" id="AAMD01000004">
    <property type="protein sequence ID" value="EAU69662.1"/>
    <property type="molecule type" value="Genomic_DNA"/>
</dbReference>
<dbReference type="SUPFAM" id="SSF52540">
    <property type="entry name" value="P-loop containing nucleoside triphosphate hydrolases"/>
    <property type="match status" value="1"/>
</dbReference>
<dbReference type="Gene3D" id="3.40.140.10">
    <property type="entry name" value="Cytidine Deaminase, domain 2"/>
    <property type="match status" value="1"/>
</dbReference>
<dbReference type="GO" id="GO:0008270">
    <property type="term" value="F:zinc ion binding"/>
    <property type="evidence" value="ECO:0007669"/>
    <property type="project" value="InterPro"/>
</dbReference>
<dbReference type="eggNOG" id="COG0237">
    <property type="taxonomic scope" value="Bacteria"/>
</dbReference>
<dbReference type="Pfam" id="PF00383">
    <property type="entry name" value="dCMP_cyt_deam_1"/>
    <property type="match status" value="1"/>
</dbReference>
<evidence type="ECO:0000313" key="10">
    <source>
        <dbReference type="Proteomes" id="UP000032702"/>
    </source>
</evidence>
<name>Q09D38_STIAD</name>
<dbReference type="SUPFAM" id="SSF53927">
    <property type="entry name" value="Cytidine deaminase-like"/>
    <property type="match status" value="1"/>
</dbReference>
<evidence type="ECO:0000313" key="9">
    <source>
        <dbReference type="Proteomes" id="UP000001351"/>
    </source>
</evidence>
<keyword evidence="9" id="KW-1185">Reference proteome</keyword>
<dbReference type="InterPro" id="IPR027417">
    <property type="entry name" value="P-loop_NTPase"/>
</dbReference>